<evidence type="ECO:0000313" key="2">
    <source>
        <dbReference type="Proteomes" id="UP000001191"/>
    </source>
</evidence>
<dbReference type="Proteomes" id="UP000001191">
    <property type="component" value="Chromosome"/>
</dbReference>
<dbReference type="OrthoDB" id="448481at2"/>
<proteinExistence type="predicted"/>
<dbReference type="RefSeq" id="WP_012412658.1">
    <property type="nucleotide sequence ID" value="NC_010628.1"/>
</dbReference>
<dbReference type="Gene3D" id="3.40.50.300">
    <property type="entry name" value="P-loop containing nucleotide triphosphate hydrolases"/>
    <property type="match status" value="1"/>
</dbReference>
<dbReference type="KEGG" id="npu:Npun_F6454"/>
<dbReference type="AlphaFoldDB" id="B2IYC3"/>
<dbReference type="InterPro" id="IPR027417">
    <property type="entry name" value="P-loop_NTPase"/>
</dbReference>
<dbReference type="HOGENOM" id="CLU_414282_0_0_3"/>
<keyword evidence="2" id="KW-1185">Reference proteome</keyword>
<evidence type="ECO:0008006" key="3">
    <source>
        <dbReference type="Google" id="ProtNLM"/>
    </source>
</evidence>
<gene>
    <name evidence="1" type="ordered locus">Npun_F6454</name>
</gene>
<dbReference type="SUPFAM" id="SSF52540">
    <property type="entry name" value="P-loop containing nucleoside triphosphate hydrolases"/>
    <property type="match status" value="1"/>
</dbReference>
<sequence>MQEQIKPGFHEQVQRKLYILTNEEQKILQKFGNEWFVTRLDGLKIGDRSEYKYALIKAPRNYQELFNFERELIIIFSDYESFQPRSTDAIDAVSDQLQDLRIDKICSIMLSKDDKIEEKIRDILKESQESQVIVPISYSEILNNHSDSYFLRNKFKTNFYTRDLFDFQSPLKKDLYFFGRSDIINKIVNRHFSNENSGLFGLRKTGKTSVIFGIQRALDKIGAKSILISCDDTSFQQRRWNKCLHYIIVEINKKYKLNLPLQAEDQYTEENASQIFAEEICKIYHIFQEKSILIIFDEIERITFNISSVTHWEKKFDFIFFWQTLRANFQKLNNVFSYLIVGTNPVCIEQSSIFGKDNPIFHSIPIEYLPRFDVPQTRDMVRKLGRIMGLQFEEIIYSKLTEDYGGHPFLIRQVCSLIHRLNNQHLPITVDRITYDKAKNEFDKNYASKYIEMMVSVLSEFYPDEYDLLEYLAIGDLNFFNQYAIESTEYTNHLKGYGIISQTRDEYDFKIDAVKQYLIQKNKYKKVNTTNEDMLNEISQRRNALEPKLRKIVRTQLKAKYGENQARDKLLLSFGKEEQKKYNHLAYKDLFDPDKVNIYFENLKNIIKKDWSTFEHIFSRKQEEFNLKMEAINKYRADAHAKQMTPDRMGHFRDCMTWIENHVNDFLED</sequence>
<evidence type="ECO:0000313" key="1">
    <source>
        <dbReference type="EMBL" id="ACC84722.1"/>
    </source>
</evidence>
<organism evidence="1 2">
    <name type="scientific">Nostoc punctiforme (strain ATCC 29133 / PCC 73102)</name>
    <dbReference type="NCBI Taxonomy" id="63737"/>
    <lineage>
        <taxon>Bacteria</taxon>
        <taxon>Bacillati</taxon>
        <taxon>Cyanobacteriota</taxon>
        <taxon>Cyanophyceae</taxon>
        <taxon>Nostocales</taxon>
        <taxon>Nostocaceae</taxon>
        <taxon>Nostoc</taxon>
    </lineage>
</organism>
<protein>
    <recommendedName>
        <fullName evidence="3">ATP-binding protein</fullName>
    </recommendedName>
</protein>
<dbReference type="EnsemblBacteria" id="ACC84722">
    <property type="protein sequence ID" value="ACC84722"/>
    <property type="gene ID" value="Npun_F6454"/>
</dbReference>
<reference evidence="1 2" key="2">
    <citation type="journal article" date="2013" name="Plant Physiol.">
        <title>A Nostoc punctiforme Sugar Transporter Necessary to Establish a Cyanobacterium-Plant Symbiosis.</title>
        <authorList>
            <person name="Ekman M."/>
            <person name="Picossi S."/>
            <person name="Campbell E.L."/>
            <person name="Meeks J.C."/>
            <person name="Flores E."/>
        </authorList>
    </citation>
    <scope>NUCLEOTIDE SEQUENCE [LARGE SCALE GENOMIC DNA]</scope>
    <source>
        <strain evidence="2">ATCC 29133 / PCC 73102</strain>
    </source>
</reference>
<name>B2IYC3_NOSP7</name>
<dbReference type="EMBL" id="CP001037">
    <property type="protein sequence ID" value="ACC84722.1"/>
    <property type="molecule type" value="Genomic_DNA"/>
</dbReference>
<reference evidence="2" key="1">
    <citation type="submission" date="2008-04" db="EMBL/GenBank/DDBJ databases">
        <title>Complete sequence of chromosome of Nostoc punctiforme ATCC 29133.</title>
        <authorList>
            <consortium name="US DOE Joint Genome Institute"/>
            <person name="Copeland A."/>
            <person name="Lucas S."/>
            <person name="Lapidus A."/>
            <person name="Glavina del Rio T."/>
            <person name="Dalin E."/>
            <person name="Tice H."/>
            <person name="Pitluck S."/>
            <person name="Chain P."/>
            <person name="Malfatti S."/>
            <person name="Shin M."/>
            <person name="Vergez L."/>
            <person name="Schmutz J."/>
            <person name="Larimer F."/>
            <person name="Land M."/>
            <person name="Hauser L."/>
            <person name="Kyrpides N."/>
            <person name="Kim E."/>
            <person name="Meeks J.C."/>
            <person name="Elhai J."/>
            <person name="Campbell E.L."/>
            <person name="Thiel T."/>
            <person name="Longmire J."/>
            <person name="Potts M."/>
            <person name="Atlas R."/>
        </authorList>
    </citation>
    <scope>NUCLEOTIDE SEQUENCE [LARGE SCALE GENOMIC DNA]</scope>
    <source>
        <strain evidence="2">ATCC 29133 / PCC 73102</strain>
    </source>
</reference>
<dbReference type="STRING" id="63737.Npun_F6454"/>
<dbReference type="eggNOG" id="COG1672">
    <property type="taxonomic scope" value="Bacteria"/>
</dbReference>
<accession>B2IYC3</accession>